<reference evidence="2" key="1">
    <citation type="submission" date="2025-08" db="UniProtKB">
        <authorList>
            <consortium name="RefSeq"/>
        </authorList>
    </citation>
    <scope>IDENTIFICATION</scope>
</reference>
<sequence>MKRVAAKFVLRLFTGDQKQSHLSVCREQEEQSEVDLDIFMKVITGDENCCHGYNPEMKQQSSQWKHLMSPRPQKERQVKSNAKTILVCFINVKGIVRIEFLPLGQTVKQTFYLAVLKCL</sequence>
<name>A0A7E6F2K2_9MOLL</name>
<dbReference type="PANTHER" id="PTHR46060">
    <property type="entry name" value="MARINER MOS1 TRANSPOSASE-LIKE PROTEIN"/>
    <property type="match status" value="1"/>
</dbReference>
<organism evidence="1 2">
    <name type="scientific">Octopus sinensis</name>
    <name type="common">East Asian common octopus</name>
    <dbReference type="NCBI Taxonomy" id="2607531"/>
    <lineage>
        <taxon>Eukaryota</taxon>
        <taxon>Metazoa</taxon>
        <taxon>Spiralia</taxon>
        <taxon>Lophotrochozoa</taxon>
        <taxon>Mollusca</taxon>
        <taxon>Cephalopoda</taxon>
        <taxon>Coleoidea</taxon>
        <taxon>Octopodiformes</taxon>
        <taxon>Octopoda</taxon>
        <taxon>Incirrata</taxon>
        <taxon>Octopodidae</taxon>
        <taxon>Octopus</taxon>
    </lineage>
</organism>
<protein>
    <submittedName>
        <fullName evidence="2">Uncharacterized protein LOC118764914</fullName>
    </submittedName>
</protein>
<evidence type="ECO:0000313" key="1">
    <source>
        <dbReference type="Proteomes" id="UP000515154"/>
    </source>
</evidence>
<keyword evidence="1" id="KW-1185">Reference proteome</keyword>
<dbReference type="AlphaFoldDB" id="A0A7E6F2K2"/>
<dbReference type="Proteomes" id="UP000515154">
    <property type="component" value="Linkage group LG1"/>
</dbReference>
<proteinExistence type="predicted"/>
<evidence type="ECO:0000313" key="2">
    <source>
        <dbReference type="RefSeq" id="XP_036362076.1"/>
    </source>
</evidence>
<dbReference type="InterPro" id="IPR001888">
    <property type="entry name" value="Transposase_1"/>
</dbReference>
<dbReference type="RefSeq" id="XP_036362076.1">
    <property type="nucleotide sequence ID" value="XM_036506183.1"/>
</dbReference>
<dbReference type="InterPro" id="IPR036397">
    <property type="entry name" value="RNaseH_sf"/>
</dbReference>
<dbReference type="Pfam" id="PF01359">
    <property type="entry name" value="Transposase_1"/>
    <property type="match status" value="1"/>
</dbReference>
<dbReference type="InterPro" id="IPR052709">
    <property type="entry name" value="Transposase-MT_Hybrid"/>
</dbReference>
<dbReference type="PANTHER" id="PTHR46060:SF1">
    <property type="entry name" value="MARINER MOS1 TRANSPOSASE-LIKE PROTEIN"/>
    <property type="match status" value="1"/>
</dbReference>
<dbReference type="GO" id="GO:0003676">
    <property type="term" value="F:nucleic acid binding"/>
    <property type="evidence" value="ECO:0007669"/>
    <property type="project" value="InterPro"/>
</dbReference>
<gene>
    <name evidence="2" type="primary">LOC118764914</name>
</gene>
<dbReference type="KEGG" id="osn:118764914"/>
<dbReference type="Gene3D" id="3.30.420.10">
    <property type="entry name" value="Ribonuclease H-like superfamily/Ribonuclease H"/>
    <property type="match status" value="1"/>
</dbReference>
<accession>A0A7E6F2K2</accession>